<sequence>MIGARLLLVPLLSAVCLVSGGCLDRDPDEWPVNDIKDLRKRKQADLDSIFIRGCVEDEPIMGPTYGEVVAANLIEPLSSLYAQLFGLVWEGSFMQKTNCKGKDLFFYFILLNPLDGANILKSQFTWFTAKATVGLLPDKAQRLDDKPVYLFDYSISQQDCPDEVSPWGRQKYPFDNPPILKGVIDEARIVGVDEEKRPIQLQRVFIQVLPGVYKLWEYAALLSNPVSSGQ</sequence>
<feature type="chain" id="PRO_5005186967" description="Lipoprotein" evidence="1">
    <location>
        <begin position="21"/>
        <end position="230"/>
    </location>
</feature>
<gene>
    <name evidence="2" type="ORF">Vbra_3634</name>
</gene>
<dbReference type="Proteomes" id="UP000041254">
    <property type="component" value="Unassembled WGS sequence"/>
</dbReference>
<reference evidence="2 3" key="1">
    <citation type="submission" date="2014-11" db="EMBL/GenBank/DDBJ databases">
        <authorList>
            <person name="Zhu J."/>
            <person name="Qi W."/>
            <person name="Song R."/>
        </authorList>
    </citation>
    <scope>NUCLEOTIDE SEQUENCE [LARGE SCALE GENOMIC DNA]</scope>
</reference>
<keyword evidence="1" id="KW-0732">Signal</keyword>
<evidence type="ECO:0000256" key="1">
    <source>
        <dbReference type="SAM" id="SignalP"/>
    </source>
</evidence>
<proteinExistence type="predicted"/>
<dbReference type="AlphaFoldDB" id="A0A0G4ECM6"/>
<keyword evidence="3" id="KW-1185">Reference proteome</keyword>
<organism evidence="2 3">
    <name type="scientific">Vitrella brassicaformis (strain CCMP3155)</name>
    <dbReference type="NCBI Taxonomy" id="1169540"/>
    <lineage>
        <taxon>Eukaryota</taxon>
        <taxon>Sar</taxon>
        <taxon>Alveolata</taxon>
        <taxon>Colpodellida</taxon>
        <taxon>Vitrellaceae</taxon>
        <taxon>Vitrella</taxon>
    </lineage>
</organism>
<evidence type="ECO:0008006" key="4">
    <source>
        <dbReference type="Google" id="ProtNLM"/>
    </source>
</evidence>
<protein>
    <recommendedName>
        <fullName evidence="4">Lipoprotein</fullName>
    </recommendedName>
</protein>
<dbReference type="PROSITE" id="PS51257">
    <property type="entry name" value="PROKAR_LIPOPROTEIN"/>
    <property type="match status" value="1"/>
</dbReference>
<evidence type="ECO:0000313" key="2">
    <source>
        <dbReference type="EMBL" id="CEL93055.1"/>
    </source>
</evidence>
<name>A0A0G4ECM6_VITBC</name>
<accession>A0A0G4ECM6</accession>
<evidence type="ECO:0000313" key="3">
    <source>
        <dbReference type="Proteomes" id="UP000041254"/>
    </source>
</evidence>
<dbReference type="EMBL" id="CDMY01000130">
    <property type="protein sequence ID" value="CEL93055.1"/>
    <property type="molecule type" value="Genomic_DNA"/>
</dbReference>
<dbReference type="PhylomeDB" id="A0A0G4ECM6"/>
<dbReference type="InParanoid" id="A0A0G4ECM6"/>
<dbReference type="VEuPathDB" id="CryptoDB:Vbra_3634"/>
<feature type="signal peptide" evidence="1">
    <location>
        <begin position="1"/>
        <end position="20"/>
    </location>
</feature>